<evidence type="ECO:0000313" key="1">
    <source>
        <dbReference type="EMBL" id="EAS31378.3"/>
    </source>
</evidence>
<dbReference type="VEuPathDB" id="FungiDB:CIMG_13088"/>
<dbReference type="InParanoid" id="J3K932"/>
<dbReference type="Proteomes" id="UP000001261">
    <property type="component" value="Unassembled WGS sequence"/>
</dbReference>
<accession>J3K932</accession>
<name>J3K932_COCIM</name>
<dbReference type="RefSeq" id="XP_001242961.2">
    <property type="nucleotide sequence ID" value="XM_001242960.2"/>
</dbReference>
<dbReference type="EMBL" id="GG704912">
    <property type="protein sequence ID" value="EAS31378.3"/>
    <property type="molecule type" value="Genomic_DNA"/>
</dbReference>
<dbReference type="AlphaFoldDB" id="J3K932"/>
<proteinExistence type="predicted"/>
<sequence>MATLERSSRSFAFPPGVASTEEWPYHLLSVSSVEFTDRVRGGKISDDDVPMKS</sequence>
<dbReference type="KEGG" id="cim:CIMG_13088"/>
<protein>
    <submittedName>
        <fullName evidence="1">Uncharacterized protein</fullName>
    </submittedName>
</protein>
<reference evidence="2" key="1">
    <citation type="journal article" date="2009" name="Genome Res.">
        <title>Comparative genomic analyses of the human fungal pathogens Coccidioides and their relatives.</title>
        <authorList>
            <person name="Sharpton T.J."/>
            <person name="Stajich J.E."/>
            <person name="Rounsley S.D."/>
            <person name="Gardner M.J."/>
            <person name="Wortman J.R."/>
            <person name="Jordar V.S."/>
            <person name="Maiti R."/>
            <person name="Kodira C.D."/>
            <person name="Neafsey D.E."/>
            <person name="Zeng Q."/>
            <person name="Hung C.-Y."/>
            <person name="McMahan C."/>
            <person name="Muszewska A."/>
            <person name="Grynberg M."/>
            <person name="Mandel M.A."/>
            <person name="Kellner E.M."/>
            <person name="Barker B.M."/>
            <person name="Galgiani J.N."/>
            <person name="Orbach M.J."/>
            <person name="Kirkland T.N."/>
            <person name="Cole G.T."/>
            <person name="Henn M.R."/>
            <person name="Birren B.W."/>
            <person name="Taylor J.W."/>
        </authorList>
    </citation>
    <scope>NUCLEOTIDE SEQUENCE [LARGE SCALE GENOMIC DNA]</scope>
    <source>
        <strain evidence="2">RS</strain>
    </source>
</reference>
<dbReference type="GeneID" id="24164715"/>
<evidence type="ECO:0000313" key="2">
    <source>
        <dbReference type="Proteomes" id="UP000001261"/>
    </source>
</evidence>
<gene>
    <name evidence="1" type="ORF">CIMG_13088</name>
</gene>
<keyword evidence="2" id="KW-1185">Reference proteome</keyword>
<reference evidence="2" key="2">
    <citation type="journal article" date="2010" name="Genome Res.">
        <title>Population genomic sequencing of Coccidioides fungi reveals recent hybridization and transposon control.</title>
        <authorList>
            <person name="Neafsey D.E."/>
            <person name="Barker B.M."/>
            <person name="Sharpton T.J."/>
            <person name="Stajich J.E."/>
            <person name="Park D.J."/>
            <person name="Whiston E."/>
            <person name="Hung C.-Y."/>
            <person name="McMahan C."/>
            <person name="White J."/>
            <person name="Sykes S."/>
            <person name="Heiman D."/>
            <person name="Young S."/>
            <person name="Zeng Q."/>
            <person name="Abouelleil A."/>
            <person name="Aftuck L."/>
            <person name="Bessette D."/>
            <person name="Brown A."/>
            <person name="FitzGerald M."/>
            <person name="Lui A."/>
            <person name="Macdonald J.P."/>
            <person name="Priest M."/>
            <person name="Orbach M.J."/>
            <person name="Galgiani J.N."/>
            <person name="Kirkland T.N."/>
            <person name="Cole G.T."/>
            <person name="Birren B.W."/>
            <person name="Henn M.R."/>
            <person name="Taylor J.W."/>
            <person name="Rounsley S.D."/>
        </authorList>
    </citation>
    <scope>GENOME REANNOTATION</scope>
    <source>
        <strain evidence="2">RS</strain>
    </source>
</reference>
<organism evidence="1 2">
    <name type="scientific">Coccidioides immitis (strain RS)</name>
    <name type="common">Valley fever fungus</name>
    <dbReference type="NCBI Taxonomy" id="246410"/>
    <lineage>
        <taxon>Eukaryota</taxon>
        <taxon>Fungi</taxon>
        <taxon>Dikarya</taxon>
        <taxon>Ascomycota</taxon>
        <taxon>Pezizomycotina</taxon>
        <taxon>Eurotiomycetes</taxon>
        <taxon>Eurotiomycetidae</taxon>
        <taxon>Onygenales</taxon>
        <taxon>Onygenaceae</taxon>
        <taxon>Coccidioides</taxon>
    </lineage>
</organism>